<keyword evidence="4" id="KW-0963">Cytoplasm</keyword>
<dbReference type="CTD" id="10078"/>
<accession>A0A6J2X1A4</accession>
<feature type="region of interest" description="Disordered" evidence="11">
    <location>
        <begin position="278"/>
        <end position="312"/>
    </location>
</feature>
<keyword evidence="6" id="KW-0747">Spliceosome</keyword>
<evidence type="ECO:0000256" key="9">
    <source>
        <dbReference type="ARBA" id="ARBA00035304"/>
    </source>
</evidence>
<dbReference type="GeneID" id="115830211"/>
<evidence type="ECO:0000256" key="3">
    <source>
        <dbReference type="ARBA" id="ARBA00010362"/>
    </source>
</evidence>
<dbReference type="RefSeq" id="XP_030650155.1">
    <property type="nucleotide sequence ID" value="XM_030794295.1"/>
</dbReference>
<dbReference type="RefSeq" id="XP_030650157.1">
    <property type="nucleotide sequence ID" value="XM_030794297.1"/>
</dbReference>
<evidence type="ECO:0000256" key="1">
    <source>
        <dbReference type="ARBA" id="ARBA00004123"/>
    </source>
</evidence>
<feature type="region of interest" description="Disordered" evidence="11">
    <location>
        <begin position="98"/>
        <end position="147"/>
    </location>
</feature>
<evidence type="ECO:0000313" key="13">
    <source>
        <dbReference type="RefSeq" id="XP_030650155.1"/>
    </source>
</evidence>
<dbReference type="PANTHER" id="PTHR13445">
    <property type="entry name" value="TUMOR SUPPRESSING SUBTRANSFERABLE CANDIDATE 4 TSSC4"/>
    <property type="match status" value="1"/>
</dbReference>
<dbReference type="RefSeq" id="XP_030650156.1">
    <property type="nucleotide sequence ID" value="XM_030794296.1"/>
</dbReference>
<reference evidence="13 14" key="1">
    <citation type="submission" date="2025-04" db="UniProtKB">
        <authorList>
            <consortium name="RefSeq"/>
        </authorList>
    </citation>
    <scope>IDENTIFICATION</scope>
</reference>
<evidence type="ECO:0000256" key="11">
    <source>
        <dbReference type="SAM" id="MobiDB-lite"/>
    </source>
</evidence>
<evidence type="ECO:0000256" key="2">
    <source>
        <dbReference type="ARBA" id="ARBA00004496"/>
    </source>
</evidence>
<feature type="compositionally biased region" description="Basic and acidic residues" evidence="11">
    <location>
        <begin position="229"/>
        <end position="243"/>
    </location>
</feature>
<keyword evidence="12" id="KW-1185">Reference proteome</keyword>
<feature type="compositionally biased region" description="Basic residues" evidence="11">
    <location>
        <begin position="293"/>
        <end position="303"/>
    </location>
</feature>
<evidence type="ECO:0000313" key="16">
    <source>
        <dbReference type="RefSeq" id="XP_030650158.1"/>
    </source>
</evidence>
<evidence type="ECO:0000256" key="5">
    <source>
        <dbReference type="ARBA" id="ARBA00022664"/>
    </source>
</evidence>
<dbReference type="Pfam" id="PF15264">
    <property type="entry name" value="TSSC4"/>
    <property type="match status" value="1"/>
</dbReference>
<keyword evidence="8" id="KW-0539">Nucleus</keyword>
<evidence type="ECO:0000313" key="14">
    <source>
        <dbReference type="RefSeq" id="XP_030650156.1"/>
    </source>
</evidence>
<comment type="subcellular location">
    <subcellularLocation>
        <location evidence="2">Cytoplasm</location>
    </subcellularLocation>
    <subcellularLocation>
        <location evidence="1">Nucleus</location>
    </subcellularLocation>
</comment>
<evidence type="ECO:0000256" key="7">
    <source>
        <dbReference type="ARBA" id="ARBA00023187"/>
    </source>
</evidence>
<dbReference type="GO" id="GO:0006397">
    <property type="term" value="P:mRNA processing"/>
    <property type="evidence" value="ECO:0007669"/>
    <property type="project" value="UniProtKB-KW"/>
</dbReference>
<dbReference type="OrthoDB" id="1906282at2759"/>
<dbReference type="RefSeq" id="XP_030650158.1">
    <property type="nucleotide sequence ID" value="XM_030794298.1"/>
</dbReference>
<feature type="region of interest" description="Disordered" evidence="11">
    <location>
        <begin position="1"/>
        <end position="85"/>
    </location>
</feature>
<evidence type="ECO:0000256" key="4">
    <source>
        <dbReference type="ARBA" id="ARBA00022490"/>
    </source>
</evidence>
<dbReference type="Proteomes" id="UP000504632">
    <property type="component" value="Chromosome 2"/>
</dbReference>
<dbReference type="GO" id="GO:0005737">
    <property type="term" value="C:cytoplasm"/>
    <property type="evidence" value="ECO:0007669"/>
    <property type="project" value="UniProtKB-SubCell"/>
</dbReference>
<evidence type="ECO:0000256" key="6">
    <source>
        <dbReference type="ARBA" id="ARBA00022728"/>
    </source>
</evidence>
<feature type="compositionally biased region" description="Polar residues" evidence="11">
    <location>
        <begin position="187"/>
        <end position="217"/>
    </location>
</feature>
<comment type="function">
    <text evidence="10">Protein associated with the U5 snRNP, during its maturation and its post-splicing recycling and which is required for spliceosomal tri-snRNP complex assembly in the nucleus. Has a molecular sequestering activity and transiently hinders SNRNP200 binding sites for constitutive splicing factors that intervene later during the assembly of the spliceosome and splicing. Together with its molecular sequestering activity, may also function as a molecular adapter and placeholder, coordinating the assembly of the U5 snRNP and its association with the U4/U6 di-snRNP.</text>
</comment>
<keyword evidence="7" id="KW-0508">mRNA splicing</keyword>
<comment type="similarity">
    <text evidence="3">Belongs to the TSSC4 family.</text>
</comment>
<protein>
    <recommendedName>
        <fullName evidence="9">U5 small nuclear ribonucleoprotein TSSC4</fullName>
    </recommendedName>
</protein>
<dbReference type="AlphaFoldDB" id="A0A6J2X1A4"/>
<name>A0A6J2X1A4_CHACN</name>
<evidence type="ECO:0000313" key="12">
    <source>
        <dbReference type="Proteomes" id="UP000504632"/>
    </source>
</evidence>
<gene>
    <name evidence="13 14 15 16" type="primary">tssc4</name>
</gene>
<evidence type="ECO:0000313" key="15">
    <source>
        <dbReference type="RefSeq" id="XP_030650157.1"/>
    </source>
</evidence>
<dbReference type="InterPro" id="IPR029338">
    <property type="entry name" value="TSSC4"/>
</dbReference>
<dbReference type="GO" id="GO:0005681">
    <property type="term" value="C:spliceosomal complex"/>
    <property type="evidence" value="ECO:0007669"/>
    <property type="project" value="UniProtKB-KW"/>
</dbReference>
<dbReference type="GO" id="GO:0008380">
    <property type="term" value="P:RNA splicing"/>
    <property type="evidence" value="ECO:0007669"/>
    <property type="project" value="UniProtKB-KW"/>
</dbReference>
<evidence type="ECO:0000256" key="10">
    <source>
        <dbReference type="ARBA" id="ARBA00045970"/>
    </source>
</evidence>
<feature type="region of interest" description="Disordered" evidence="11">
    <location>
        <begin position="180"/>
        <end position="252"/>
    </location>
</feature>
<keyword evidence="5" id="KW-0507">mRNA processing</keyword>
<dbReference type="PANTHER" id="PTHR13445:SF3">
    <property type="entry name" value="U5 SMALL NUCLEAR RIBONUCLEOPROTEIN TSSC4"/>
    <property type="match status" value="1"/>
</dbReference>
<proteinExistence type="inferred from homology"/>
<sequence length="312" mass="34908">MSEQKNHGEGASNRLSNRDTIELPDDLSLSDSDPEESIEPIGGRVEDLSSSSDEDEEPQRSTPAIQGKPTFTLRGGSTGFSDRSKNIFEHLESAAKLTSNQLGEDNVLDGTFARPAPPSPPPMAGGKSGGSQNKKQPPAKSVPDYVAHPERWTRYSLEDVPEINDRKNSQLALQYIQDLQARRRSQETTSESFTPSYNQDHGSSSENKILFTKPSQTTKEESTGGQAFSRDKKREVGLFHLEDRQDEEDGERTGLSHLRYTLEARNMTKRKWVEEEMEAAEGDGKPSHVAFHSSRKVNRKNFRRTAEEDEED</sequence>
<organism evidence="12 15">
    <name type="scientific">Chanos chanos</name>
    <name type="common">Milkfish</name>
    <name type="synonym">Mugil chanos</name>
    <dbReference type="NCBI Taxonomy" id="29144"/>
    <lineage>
        <taxon>Eukaryota</taxon>
        <taxon>Metazoa</taxon>
        <taxon>Chordata</taxon>
        <taxon>Craniata</taxon>
        <taxon>Vertebrata</taxon>
        <taxon>Euteleostomi</taxon>
        <taxon>Actinopterygii</taxon>
        <taxon>Neopterygii</taxon>
        <taxon>Teleostei</taxon>
        <taxon>Ostariophysi</taxon>
        <taxon>Gonorynchiformes</taxon>
        <taxon>Chanidae</taxon>
        <taxon>Chanos</taxon>
    </lineage>
</organism>
<evidence type="ECO:0000256" key="8">
    <source>
        <dbReference type="ARBA" id="ARBA00023242"/>
    </source>
</evidence>